<dbReference type="PANTHER" id="PTHR48414">
    <property type="entry name" value="POP5 HOMOLOG, RIBONUCLEASE P_MRP SUBUNIT"/>
    <property type="match status" value="1"/>
</dbReference>
<keyword evidence="4 6" id="KW-0539">Nucleus</keyword>
<evidence type="ECO:0000256" key="3">
    <source>
        <dbReference type="ARBA" id="ARBA00022694"/>
    </source>
</evidence>
<comment type="function">
    <text evidence="6">Component of ribonuclease P, a protein complex that generates mature tRNA molecules by cleaving their 5'-ends.</text>
</comment>
<keyword evidence="8" id="KW-1185">Reference proteome</keyword>
<dbReference type="SUPFAM" id="SSF160350">
    <property type="entry name" value="Rnp2-like"/>
    <property type="match status" value="1"/>
</dbReference>
<evidence type="ECO:0000256" key="6">
    <source>
        <dbReference type="PIRNR" id="PIRNR023803"/>
    </source>
</evidence>
<sequence>MVRLKHRYFLAEIIFPDGRRLQRNIKSNDVYFSVREALHAAYGDYGIGVLKSSLMVKYLNKDTHMVIVRAKRDFYRLAQAALTFVKKIGEHDAFLNTLHIGGTIRACQKFLIRHHRQHLPLLYQECDTQEERDNVQLMLLSSCVDMETFSKKTEEKERSLSEIAGESLT</sequence>
<dbReference type="Pfam" id="PF01900">
    <property type="entry name" value="RNase_P_Rpp14"/>
    <property type="match status" value="1"/>
</dbReference>
<comment type="caution">
    <text evidence="7">The sequence shown here is derived from an EMBL/GenBank/DDBJ whole genome shotgun (WGS) entry which is preliminary data.</text>
</comment>
<dbReference type="PANTHER" id="PTHR48414:SF1">
    <property type="entry name" value="POP5 HOMOLOG, RIBONUCLEASE P_MRP SUBUNIT"/>
    <property type="match status" value="1"/>
</dbReference>
<dbReference type="InterPro" id="IPR016819">
    <property type="entry name" value="RNase_P/MRP_POP5"/>
</dbReference>
<dbReference type="EMBL" id="JBAMIC010004070">
    <property type="protein sequence ID" value="KAK7087186.1"/>
    <property type="molecule type" value="Genomic_DNA"/>
</dbReference>
<gene>
    <name evidence="7" type="ORF">V1264_021267</name>
</gene>
<dbReference type="PIRSF" id="PIRSF023803">
    <property type="entry name" value="Ribonuclease_P_prd"/>
    <property type="match status" value="1"/>
</dbReference>
<dbReference type="GO" id="GO:0005730">
    <property type="term" value="C:nucleolus"/>
    <property type="evidence" value="ECO:0007669"/>
    <property type="project" value="UniProtKB-SubCell"/>
</dbReference>
<keyword evidence="3 6" id="KW-0819">tRNA processing</keyword>
<keyword evidence="2" id="KW-0698">rRNA processing</keyword>
<organism evidence="7 8">
    <name type="scientific">Littorina saxatilis</name>
    <dbReference type="NCBI Taxonomy" id="31220"/>
    <lineage>
        <taxon>Eukaryota</taxon>
        <taxon>Metazoa</taxon>
        <taxon>Spiralia</taxon>
        <taxon>Lophotrochozoa</taxon>
        <taxon>Mollusca</taxon>
        <taxon>Gastropoda</taxon>
        <taxon>Caenogastropoda</taxon>
        <taxon>Littorinimorpha</taxon>
        <taxon>Littorinoidea</taxon>
        <taxon>Littorinidae</taxon>
        <taxon>Littorina</taxon>
    </lineage>
</organism>
<evidence type="ECO:0000256" key="5">
    <source>
        <dbReference type="ARBA" id="ARBA00044198"/>
    </source>
</evidence>
<comment type="similarity">
    <text evidence="1 6">Belongs to the eukaryotic/archaeal RNase P protein component 2 family.</text>
</comment>
<dbReference type="Gene3D" id="3.30.70.3250">
    <property type="entry name" value="Ribonuclease P, Pop5 subunit"/>
    <property type="match status" value="1"/>
</dbReference>
<protein>
    <recommendedName>
        <fullName evidence="5 6">Ribonuclease P/MRP protein subunit POP5</fullName>
    </recommendedName>
</protein>
<evidence type="ECO:0000256" key="1">
    <source>
        <dbReference type="ARBA" id="ARBA00010800"/>
    </source>
</evidence>
<reference evidence="7 8" key="1">
    <citation type="submission" date="2024-02" db="EMBL/GenBank/DDBJ databases">
        <title>Chromosome-scale genome assembly of the rough periwinkle Littorina saxatilis.</title>
        <authorList>
            <person name="De Jode A."/>
            <person name="Faria R."/>
            <person name="Formenti G."/>
            <person name="Sims Y."/>
            <person name="Smith T.P."/>
            <person name="Tracey A."/>
            <person name="Wood J.M.D."/>
            <person name="Zagrodzka Z.B."/>
            <person name="Johannesson K."/>
            <person name="Butlin R.K."/>
            <person name="Leder E.H."/>
        </authorList>
    </citation>
    <scope>NUCLEOTIDE SEQUENCE [LARGE SCALE GENOMIC DNA]</scope>
    <source>
        <strain evidence="7">Snail1</strain>
        <tissue evidence="7">Muscle</tissue>
    </source>
</reference>
<dbReference type="GO" id="GO:0033204">
    <property type="term" value="F:ribonuclease P RNA binding"/>
    <property type="evidence" value="ECO:0007669"/>
    <property type="project" value="InterPro"/>
</dbReference>
<evidence type="ECO:0000256" key="4">
    <source>
        <dbReference type="ARBA" id="ARBA00023242"/>
    </source>
</evidence>
<dbReference type="GO" id="GO:0001682">
    <property type="term" value="P:tRNA 5'-leader removal"/>
    <property type="evidence" value="ECO:0007669"/>
    <property type="project" value="InterPro"/>
</dbReference>
<proteinExistence type="inferred from homology"/>
<name>A0AAN9AHY1_9CAEN</name>
<dbReference type="GO" id="GO:0030677">
    <property type="term" value="C:ribonuclease P complex"/>
    <property type="evidence" value="ECO:0007669"/>
    <property type="project" value="InterPro"/>
</dbReference>
<dbReference type="GO" id="GO:0006364">
    <property type="term" value="P:rRNA processing"/>
    <property type="evidence" value="ECO:0007669"/>
    <property type="project" value="UniProtKB-KW"/>
</dbReference>
<evidence type="ECO:0000313" key="7">
    <source>
        <dbReference type="EMBL" id="KAK7087186.1"/>
    </source>
</evidence>
<dbReference type="InterPro" id="IPR038085">
    <property type="entry name" value="Rnp2-like_sf"/>
</dbReference>
<evidence type="ECO:0000313" key="8">
    <source>
        <dbReference type="Proteomes" id="UP001374579"/>
    </source>
</evidence>
<dbReference type="Proteomes" id="UP001374579">
    <property type="component" value="Unassembled WGS sequence"/>
</dbReference>
<evidence type="ECO:0000256" key="2">
    <source>
        <dbReference type="ARBA" id="ARBA00022552"/>
    </source>
</evidence>
<dbReference type="AlphaFoldDB" id="A0AAN9AHY1"/>
<dbReference type="InterPro" id="IPR002759">
    <property type="entry name" value="Pop5/Rpp14/Rnp2-like"/>
</dbReference>
<accession>A0AAN9AHY1</accession>
<comment type="subcellular location">
    <subcellularLocation>
        <location evidence="6">Nucleus</location>
        <location evidence="6">Nucleolus</location>
    </subcellularLocation>
</comment>